<dbReference type="InterPro" id="IPR050491">
    <property type="entry name" value="AmpC-like"/>
</dbReference>
<dbReference type="InterPro" id="IPR001466">
    <property type="entry name" value="Beta-lactam-related"/>
</dbReference>
<name>A0AAF3FD38_9BILA</name>
<proteinExistence type="predicted"/>
<dbReference type="AlphaFoldDB" id="A0AAF3FD38"/>
<dbReference type="Proteomes" id="UP000887575">
    <property type="component" value="Unassembled WGS sequence"/>
</dbReference>
<sequence>MERDLFGVLDQLQNNGYLATSVCPYRYLNDTLYVVNAEAKRGRHFPVHFCTTTGLPIFTSVWHKVDEFLWHYVIEQGSLEEMLKKDTQMGQEGYYIKIFLTFKNTSSETLQAIILWRKGFGVRYRFEIFNSIHDLEPRMGKGNSDLELSVVHLTPNQKVYTIWRDHGTNTSFWVNEEIEKVMRTMEIPSMSIFVQVNGIEIYKAAFGYADVLQRIKANPDHRYRIASISKTITAMAIQELINQKKIRLDSLVFGPTGILGHDFGTRPYNSQMLSITVQHLLEHTVGSWEHFRRYEFSKQNFTNHQFLSWLFDSHPPKVSVNIVHLYSNVGYIILGRVIEKISGVSYEKFVQENLFNKLHIKGHLGTRKRQENEVCYYSHDNANPYFNWDPVRMDAAAGWTLTAQDVAKIFENLSKNRYREYENLIQRSRWDFAYGRGVQIGWDQSFYHFGSLAGIEGIGFTRNGFQCAILVNVRGKQENFLTHWMLQFCQAFSNQ</sequence>
<evidence type="ECO:0000313" key="3">
    <source>
        <dbReference type="WBParaSite" id="MBELARI_LOCUS4817"/>
    </source>
</evidence>
<dbReference type="Pfam" id="PF00144">
    <property type="entry name" value="Beta-lactamase"/>
    <property type="match status" value="1"/>
</dbReference>
<dbReference type="WBParaSite" id="MBELARI_LOCUS4817">
    <property type="protein sequence ID" value="MBELARI_LOCUS4817"/>
    <property type="gene ID" value="MBELARI_LOCUS4817"/>
</dbReference>
<reference evidence="3" key="1">
    <citation type="submission" date="2024-02" db="UniProtKB">
        <authorList>
            <consortium name="WormBaseParasite"/>
        </authorList>
    </citation>
    <scope>IDENTIFICATION</scope>
</reference>
<organism evidence="2 3">
    <name type="scientific">Mesorhabditis belari</name>
    <dbReference type="NCBI Taxonomy" id="2138241"/>
    <lineage>
        <taxon>Eukaryota</taxon>
        <taxon>Metazoa</taxon>
        <taxon>Ecdysozoa</taxon>
        <taxon>Nematoda</taxon>
        <taxon>Chromadorea</taxon>
        <taxon>Rhabditida</taxon>
        <taxon>Rhabditina</taxon>
        <taxon>Rhabditomorpha</taxon>
        <taxon>Rhabditoidea</taxon>
        <taxon>Rhabditidae</taxon>
        <taxon>Mesorhabditinae</taxon>
        <taxon>Mesorhabditis</taxon>
    </lineage>
</organism>
<dbReference type="PANTHER" id="PTHR46825:SF9">
    <property type="entry name" value="BETA-LACTAMASE-RELATED DOMAIN-CONTAINING PROTEIN"/>
    <property type="match status" value="1"/>
</dbReference>
<dbReference type="Gene3D" id="3.40.710.10">
    <property type="entry name" value="DD-peptidase/beta-lactamase superfamily"/>
    <property type="match status" value="1"/>
</dbReference>
<evidence type="ECO:0000259" key="1">
    <source>
        <dbReference type="Pfam" id="PF00144"/>
    </source>
</evidence>
<evidence type="ECO:0000313" key="2">
    <source>
        <dbReference type="Proteomes" id="UP000887575"/>
    </source>
</evidence>
<dbReference type="InterPro" id="IPR012338">
    <property type="entry name" value="Beta-lactam/transpept-like"/>
</dbReference>
<keyword evidence="2" id="KW-1185">Reference proteome</keyword>
<accession>A0AAF3FD38</accession>
<feature type="domain" description="Beta-lactamase-related" evidence="1">
    <location>
        <begin position="178"/>
        <end position="476"/>
    </location>
</feature>
<dbReference type="SUPFAM" id="SSF56601">
    <property type="entry name" value="beta-lactamase/transpeptidase-like"/>
    <property type="match status" value="1"/>
</dbReference>
<protein>
    <recommendedName>
        <fullName evidence="1">Beta-lactamase-related domain-containing protein</fullName>
    </recommendedName>
</protein>
<dbReference type="PANTHER" id="PTHR46825">
    <property type="entry name" value="D-ALANYL-D-ALANINE-CARBOXYPEPTIDASE/ENDOPEPTIDASE AMPH"/>
    <property type="match status" value="1"/>
</dbReference>